<keyword evidence="1" id="KW-1133">Transmembrane helix</keyword>
<evidence type="ECO:0000256" key="1">
    <source>
        <dbReference type="SAM" id="Phobius"/>
    </source>
</evidence>
<keyword evidence="1" id="KW-0472">Membrane</keyword>
<dbReference type="InterPro" id="IPR007554">
    <property type="entry name" value="Glycerophosphate_synth"/>
</dbReference>
<reference evidence="2" key="1">
    <citation type="journal article" date="2004" name="J. Appl. Microbiol.">
        <title>Identification of Escherichia coli O172 O-antigen gene cluster and development of a serogroup-specific PCR assay.</title>
        <authorList>
            <person name="Guo H."/>
            <person name="Feng L."/>
            <person name="Tao J."/>
            <person name="Zhang C."/>
            <person name="Wang L."/>
        </authorList>
    </citation>
    <scope>NUCLEOTIDE SEQUENCE</scope>
    <source>
        <strain evidence="2">O172</strain>
    </source>
</reference>
<dbReference type="RefSeq" id="WP_047087791.1">
    <property type="nucleotide sequence ID" value="NZ_LDDE01000061.1"/>
</dbReference>
<dbReference type="SUPFAM" id="SSF53756">
    <property type="entry name" value="UDP-Glycosyltransferase/glycogen phosphorylase"/>
    <property type="match status" value="1"/>
</dbReference>
<organism evidence="2">
    <name type="scientific">Escherichia coli</name>
    <dbReference type="NCBI Taxonomy" id="562"/>
    <lineage>
        <taxon>Bacteria</taxon>
        <taxon>Pseudomonadati</taxon>
        <taxon>Pseudomonadota</taxon>
        <taxon>Gammaproteobacteria</taxon>
        <taxon>Enterobacterales</taxon>
        <taxon>Enterobacteriaceae</taxon>
        <taxon>Escherichia</taxon>
    </lineage>
</organism>
<dbReference type="Gene3D" id="3.40.50.12580">
    <property type="match status" value="1"/>
</dbReference>
<sequence length="362" mass="43321">MFYICKVITVLIKVIISFLVFPLCKPFSNKNKKVVVIGTRNGNQGNDNGEVFYSYLNDNNDNDDLLVYLIRRSKNKEKYKNILIKNSIRANIKILSADILYITHSESDLIDFWWRFVTYKKIVFIQHGVIGIKRLPEYEKKKFSLFVSSNNYEYEILIKYYNICSERIVKSGIPRFDNYTILNEAPQKIKKCLVMFTWRKFYKDEQSIRLKRVISTIIRNEPSIKIYVASHELSDYSLSEFEFYNINYVESIGIQNAIKECDLLITDYSSIAWDFLYQNKLICFIQTDYLEYVFNEGVYFHCDDFFGYIIRDLSDINDAFISEILRVNKLNNQEFLKRYPFYINYKKKHSELLFLETMEYNR</sequence>
<dbReference type="GO" id="GO:0047355">
    <property type="term" value="F:CDP-glycerol glycerophosphotransferase activity"/>
    <property type="evidence" value="ECO:0007669"/>
    <property type="project" value="InterPro"/>
</dbReference>
<protein>
    <submittedName>
        <fullName evidence="2">Uncharacterized protein</fullName>
    </submittedName>
</protein>
<dbReference type="AlphaFoldDB" id="Q6JAB1"/>
<name>Q6JAB1_ECOLX</name>
<proteinExistence type="predicted"/>
<evidence type="ECO:0000313" key="2">
    <source>
        <dbReference type="EMBL" id="AAT28924.1"/>
    </source>
</evidence>
<dbReference type="EMBL" id="AY545992">
    <property type="protein sequence ID" value="AAT28924.1"/>
    <property type="molecule type" value="Genomic_DNA"/>
</dbReference>
<keyword evidence="1" id="KW-0812">Transmembrane</keyword>
<dbReference type="GO" id="GO:0016020">
    <property type="term" value="C:membrane"/>
    <property type="evidence" value="ECO:0007669"/>
    <property type="project" value="InterPro"/>
</dbReference>
<dbReference type="Pfam" id="PF04464">
    <property type="entry name" value="Glyphos_transf"/>
    <property type="match status" value="1"/>
</dbReference>
<dbReference type="InterPro" id="IPR043148">
    <property type="entry name" value="TagF_C"/>
</dbReference>
<accession>Q6JAB1</accession>
<feature type="transmembrane region" description="Helical" evidence="1">
    <location>
        <begin position="6"/>
        <end position="24"/>
    </location>
</feature>
<dbReference type="PATRIC" id="fig|562.7998.peg.3992"/>